<name>X6LA12_RETFI</name>
<keyword evidence="2" id="KW-1185">Reference proteome</keyword>
<reference evidence="1 2" key="1">
    <citation type="journal article" date="2013" name="Curr. Biol.">
        <title>The Genome of the Foraminiferan Reticulomyxa filosa.</title>
        <authorList>
            <person name="Glockner G."/>
            <person name="Hulsmann N."/>
            <person name="Schleicher M."/>
            <person name="Noegel A.A."/>
            <person name="Eichinger L."/>
            <person name="Gallinger C."/>
            <person name="Pawlowski J."/>
            <person name="Sierra R."/>
            <person name="Euteneuer U."/>
            <person name="Pillet L."/>
            <person name="Moustafa A."/>
            <person name="Platzer M."/>
            <person name="Groth M."/>
            <person name="Szafranski K."/>
            <person name="Schliwa M."/>
        </authorList>
    </citation>
    <scope>NUCLEOTIDE SEQUENCE [LARGE SCALE GENOMIC DNA]</scope>
</reference>
<sequence length="286" mass="34400">MGKTFCGKRNLSKFVTISRDERMRRHGEKYWGKTQNKSECTQLLEKYGFIIDNFKQFGNRFRFGSFCDNISWGKVQKCQCKKEFRNGKEACWFAKGNNMEVYYNWQPEWFLRGFWRNYCRWRSLRSNKRIGSSGLTTTQRLKIYETWTKCKRKQGIKVIPKEYKKCKYQSKNFLKILKNEMKNPDNFQNIYSKICNRELRKHVFVFEKRDCSQVNMDISNYISYLFYFGTKFSFKTQPGIITNINIVKNAIEIMYCLLFIQNYSLPSLSFFICILTLNNANKTYSN</sequence>
<dbReference type="Proteomes" id="UP000023152">
    <property type="component" value="Unassembled WGS sequence"/>
</dbReference>
<proteinExistence type="predicted"/>
<comment type="caution">
    <text evidence="1">The sequence shown here is derived from an EMBL/GenBank/DDBJ whole genome shotgun (WGS) entry which is preliminary data.</text>
</comment>
<gene>
    <name evidence="1" type="ORF">RFI_39560</name>
</gene>
<dbReference type="AlphaFoldDB" id="X6LA12"/>
<protein>
    <submittedName>
        <fullName evidence="1">Uncharacterized protein</fullName>
    </submittedName>
</protein>
<dbReference type="EMBL" id="ASPP01048057">
    <property type="protein sequence ID" value="ETN97961.1"/>
    <property type="molecule type" value="Genomic_DNA"/>
</dbReference>
<organism evidence="1 2">
    <name type="scientific">Reticulomyxa filosa</name>
    <dbReference type="NCBI Taxonomy" id="46433"/>
    <lineage>
        <taxon>Eukaryota</taxon>
        <taxon>Sar</taxon>
        <taxon>Rhizaria</taxon>
        <taxon>Retaria</taxon>
        <taxon>Foraminifera</taxon>
        <taxon>Monothalamids</taxon>
        <taxon>Reticulomyxidae</taxon>
        <taxon>Reticulomyxa</taxon>
    </lineage>
</organism>
<evidence type="ECO:0000313" key="2">
    <source>
        <dbReference type="Proteomes" id="UP000023152"/>
    </source>
</evidence>
<accession>X6LA12</accession>
<evidence type="ECO:0000313" key="1">
    <source>
        <dbReference type="EMBL" id="ETN97961.1"/>
    </source>
</evidence>